<dbReference type="PANTHER" id="PTHR34992">
    <property type="entry name" value="HYPHAL ANASTAMOSIS-7 PROTEIN"/>
    <property type="match status" value="1"/>
</dbReference>
<evidence type="ECO:0000313" key="11">
    <source>
        <dbReference type="Proteomes" id="UP000006911"/>
    </source>
</evidence>
<evidence type="ECO:0000256" key="6">
    <source>
        <dbReference type="ARBA" id="ARBA00023180"/>
    </source>
</evidence>
<dbReference type="KEGG" id="tml:GSTUM_00003977001"/>
<evidence type="ECO:0000259" key="9">
    <source>
        <dbReference type="Pfam" id="PF20238"/>
    </source>
</evidence>
<gene>
    <name evidence="10" type="ORF">GSTUM_00003977001</name>
</gene>
<dbReference type="eggNOG" id="ENOG502SIF7">
    <property type="taxonomic scope" value="Eukaryota"/>
</dbReference>
<evidence type="ECO:0000256" key="4">
    <source>
        <dbReference type="ARBA" id="ARBA00022729"/>
    </source>
</evidence>
<evidence type="ECO:0000256" key="1">
    <source>
        <dbReference type="ARBA" id="ARBA00004609"/>
    </source>
</evidence>
<sequence>MSRSSRPFSWKLVLVALLATVGLATAHFELQYPPWRGNTLKDDMQWRYPCGGIPVTTNRTKWPLKGGDISIVPGWNAGHPSAFFYVNMGFGSTPPNMTNVMQPIFQMTGPSRDPYPGSFCLRDVPLPVNASVKAGDNATIQVIQVALHGASLYNCADITFVEPGEEDKMPDGMCVNSTTFNFNLVYTTRSSSSISSKNLLDKTTMITVLLGGLFLGAWL</sequence>
<dbReference type="GeneID" id="9184292"/>
<feature type="domain" description="Copper acquisition factor BIM1-like" evidence="9">
    <location>
        <begin position="26"/>
        <end position="178"/>
    </location>
</feature>
<reference evidence="10 11" key="1">
    <citation type="journal article" date="2010" name="Nature">
        <title>Perigord black truffle genome uncovers evolutionary origins and mechanisms of symbiosis.</title>
        <authorList>
            <person name="Martin F."/>
            <person name="Kohler A."/>
            <person name="Murat C."/>
            <person name="Balestrini R."/>
            <person name="Coutinho P.M."/>
            <person name="Jaillon O."/>
            <person name="Montanini B."/>
            <person name="Morin E."/>
            <person name="Noel B."/>
            <person name="Percudani R."/>
            <person name="Porcel B."/>
            <person name="Rubini A."/>
            <person name="Amicucci A."/>
            <person name="Amselem J."/>
            <person name="Anthouard V."/>
            <person name="Arcioni S."/>
            <person name="Artiguenave F."/>
            <person name="Aury J.M."/>
            <person name="Ballario P."/>
            <person name="Bolchi A."/>
            <person name="Brenna A."/>
            <person name="Brun A."/>
            <person name="Buee M."/>
            <person name="Cantarel B."/>
            <person name="Chevalier G."/>
            <person name="Couloux A."/>
            <person name="Da Silva C."/>
            <person name="Denoeud F."/>
            <person name="Duplessis S."/>
            <person name="Ghignone S."/>
            <person name="Hilselberger B."/>
            <person name="Iotti M."/>
            <person name="Marcais B."/>
            <person name="Mello A."/>
            <person name="Miranda M."/>
            <person name="Pacioni G."/>
            <person name="Quesneville H."/>
            <person name="Riccioni C."/>
            <person name="Ruotolo R."/>
            <person name="Splivallo R."/>
            <person name="Stocchi V."/>
            <person name="Tisserant E."/>
            <person name="Viscomi A.R."/>
            <person name="Zambonelli A."/>
            <person name="Zampieri E."/>
            <person name="Henrissat B."/>
            <person name="Lebrun M.H."/>
            <person name="Paolocci F."/>
            <person name="Bonfante P."/>
            <person name="Ottonello S."/>
            <person name="Wincker P."/>
        </authorList>
    </citation>
    <scope>NUCLEOTIDE SEQUENCE [LARGE SCALE GENOMIC DNA]</scope>
    <source>
        <strain evidence="10 11">Mel28</strain>
    </source>
</reference>
<evidence type="ECO:0000313" key="10">
    <source>
        <dbReference type="EMBL" id="CAZ79316.1"/>
    </source>
</evidence>
<dbReference type="InterPro" id="IPR046936">
    <property type="entry name" value="BIM1-like"/>
</dbReference>
<dbReference type="PANTHER" id="PTHR34992:SF10">
    <property type="entry name" value="COPPER ACQUISITION FACTOR BIM1-LIKE DOMAIN-CONTAINING PROTEIN"/>
    <property type="match status" value="1"/>
</dbReference>
<feature type="signal peptide" evidence="8">
    <location>
        <begin position="1"/>
        <end position="26"/>
    </location>
</feature>
<dbReference type="AlphaFoldDB" id="D5G473"/>
<comment type="subcellular location">
    <subcellularLocation>
        <location evidence="1">Cell membrane</location>
        <topology evidence="1">Lipid-anchor</topology>
        <topology evidence="1">GPI-anchor</topology>
    </subcellularLocation>
</comment>
<evidence type="ECO:0000256" key="5">
    <source>
        <dbReference type="ARBA" id="ARBA00023136"/>
    </source>
</evidence>
<organism evidence="10 11">
    <name type="scientific">Tuber melanosporum (strain Mel28)</name>
    <name type="common">Perigord black truffle</name>
    <dbReference type="NCBI Taxonomy" id="656061"/>
    <lineage>
        <taxon>Eukaryota</taxon>
        <taxon>Fungi</taxon>
        <taxon>Dikarya</taxon>
        <taxon>Ascomycota</taxon>
        <taxon>Pezizomycotina</taxon>
        <taxon>Pezizomycetes</taxon>
        <taxon>Pezizales</taxon>
        <taxon>Tuberaceae</taxon>
        <taxon>Tuber</taxon>
    </lineage>
</organism>
<keyword evidence="6" id="KW-0325">Glycoprotein</keyword>
<feature type="chain" id="PRO_5003071984" evidence="8">
    <location>
        <begin position="27"/>
        <end position="219"/>
    </location>
</feature>
<evidence type="ECO:0000256" key="8">
    <source>
        <dbReference type="SAM" id="SignalP"/>
    </source>
</evidence>
<dbReference type="EMBL" id="FN429986">
    <property type="protein sequence ID" value="CAZ79316.1"/>
    <property type="molecule type" value="Genomic_DNA"/>
</dbReference>
<proteinExistence type="predicted"/>
<dbReference type="InterPro" id="IPR046530">
    <property type="entry name" value="BIM1-like_dom"/>
</dbReference>
<dbReference type="HOGENOM" id="CLU_070647_1_1_1"/>
<name>D5G473_TUBMM</name>
<keyword evidence="3" id="KW-0336">GPI-anchor</keyword>
<protein>
    <submittedName>
        <fullName evidence="10">(Perigord truffle) hypothetical protein</fullName>
    </submittedName>
</protein>
<evidence type="ECO:0000256" key="7">
    <source>
        <dbReference type="ARBA" id="ARBA00023288"/>
    </source>
</evidence>
<dbReference type="Pfam" id="PF20238">
    <property type="entry name" value="BIM1-like_dom"/>
    <property type="match status" value="1"/>
</dbReference>
<dbReference type="InParanoid" id="D5G473"/>
<dbReference type="CDD" id="cd21176">
    <property type="entry name" value="LPMO_auxiliary-like"/>
    <property type="match status" value="1"/>
</dbReference>
<evidence type="ECO:0000256" key="3">
    <source>
        <dbReference type="ARBA" id="ARBA00022622"/>
    </source>
</evidence>
<keyword evidence="4 8" id="KW-0732">Signal</keyword>
<keyword evidence="7" id="KW-0449">Lipoprotein</keyword>
<keyword evidence="2" id="KW-1003">Cell membrane</keyword>
<dbReference type="GO" id="GO:0005886">
    <property type="term" value="C:plasma membrane"/>
    <property type="evidence" value="ECO:0007669"/>
    <property type="project" value="UniProtKB-SubCell"/>
</dbReference>
<evidence type="ECO:0000256" key="2">
    <source>
        <dbReference type="ARBA" id="ARBA00022475"/>
    </source>
</evidence>
<keyword evidence="11" id="KW-1185">Reference proteome</keyword>
<dbReference type="Proteomes" id="UP000006911">
    <property type="component" value="Unassembled WGS sequence"/>
</dbReference>
<dbReference type="GO" id="GO:0098552">
    <property type="term" value="C:side of membrane"/>
    <property type="evidence" value="ECO:0007669"/>
    <property type="project" value="UniProtKB-KW"/>
</dbReference>
<dbReference type="OMA" id="YPCGGIP"/>
<dbReference type="RefSeq" id="XP_002835195.1">
    <property type="nucleotide sequence ID" value="XM_002835149.1"/>
</dbReference>
<accession>D5G473</accession>
<keyword evidence="5" id="KW-0472">Membrane</keyword>